<dbReference type="Proteomes" id="UP000093962">
    <property type="component" value="Unassembled WGS sequence"/>
</dbReference>
<gene>
    <name evidence="1" type="ORF">A5642_14385</name>
</gene>
<evidence type="ECO:0008006" key="3">
    <source>
        <dbReference type="Google" id="ProtNLM"/>
    </source>
</evidence>
<comment type="caution">
    <text evidence="1">The sequence shown here is derived from an EMBL/GenBank/DDBJ whole genome shotgun (WGS) entry which is preliminary data.</text>
</comment>
<dbReference type="RefSeq" id="WP_064858119.1">
    <property type="nucleotide sequence ID" value="NZ_LZSF01000071.1"/>
</dbReference>
<evidence type="ECO:0000313" key="2">
    <source>
        <dbReference type="Proteomes" id="UP000093962"/>
    </source>
</evidence>
<dbReference type="EMBL" id="LZSF01000071">
    <property type="protein sequence ID" value="OBA89726.1"/>
    <property type="molecule type" value="Genomic_DNA"/>
</dbReference>
<name>A0A1A0MXF3_MYCMU</name>
<proteinExistence type="predicted"/>
<evidence type="ECO:0000313" key="1">
    <source>
        <dbReference type="EMBL" id="OBA89726.1"/>
    </source>
</evidence>
<reference evidence="1 2" key="1">
    <citation type="submission" date="2016-06" db="EMBL/GenBank/DDBJ databases">
        <authorList>
            <person name="Kjaerup R.B."/>
            <person name="Dalgaard T.S."/>
            <person name="Juul-Madsen H.R."/>
        </authorList>
    </citation>
    <scope>NUCLEOTIDE SEQUENCE [LARGE SCALE GENOMIC DNA]</scope>
    <source>
        <strain evidence="1 2">1199456.5</strain>
    </source>
</reference>
<accession>A0A1A0MXF3</accession>
<dbReference type="AlphaFoldDB" id="A0A1A0MXF3"/>
<sequence length="393" mass="42870">MTATYTQPRTLFPPIGFSVPYGADGGYGTEGDVLVNTTADGVDLNVIWDEMRAALKIWNAKRTALVDLFSYWTTSSAEAVLPFTNHSGFEVASEFGEPEALRPPSDYLMMGFSFEDYDRATRFTWKALRDMDARQVRAYADEALNADNALVTNLILRRLFDPNPDENEFGNACYGLYNGTDGMKPPSWQGNSFSASHSHYRVSGSVDIDSEDIESAIRDIRQHGYGLTDSQQRIVVLCNETESERIQSFRAGIENSNSAKAKWDFIPAKDQPSFVLQGGGQLVGSQPDGTVFNLPSVGSYGPAAVIESSFFPSGYVSVVATAGPGSPTNVIGVREHQKAAYRGLRQIAGFQPNYPLQDSFYTRGIGTGVRHRGAAIVTQLSAAGPYVMPEIGM</sequence>
<organism evidence="1 2">
    <name type="scientific">Mycolicibacterium mucogenicum</name>
    <name type="common">Mycobacterium mucogenicum</name>
    <dbReference type="NCBI Taxonomy" id="56689"/>
    <lineage>
        <taxon>Bacteria</taxon>
        <taxon>Bacillati</taxon>
        <taxon>Actinomycetota</taxon>
        <taxon>Actinomycetes</taxon>
        <taxon>Mycobacteriales</taxon>
        <taxon>Mycobacteriaceae</taxon>
        <taxon>Mycolicibacterium</taxon>
    </lineage>
</organism>
<dbReference type="OrthoDB" id="4378081at2"/>
<protein>
    <recommendedName>
        <fullName evidence="3">Bacteriophage protein</fullName>
    </recommendedName>
</protein>